<dbReference type="KEGG" id="vg:62611923"/>
<dbReference type="GeneID" id="62611923"/>
<organism evidence="1 2">
    <name type="scientific">Escherichia phage vB_EcoM_PHB05</name>
    <dbReference type="NCBI Taxonomy" id="2041347"/>
    <lineage>
        <taxon>Viruses</taxon>
        <taxon>Duplodnaviria</taxon>
        <taxon>Heunggongvirae</taxon>
        <taxon>Uroviricota</taxon>
        <taxon>Caudoviricetes</taxon>
        <taxon>Stephanstirmvirinae</taxon>
        <taxon>Justusliebigvirus</taxon>
        <taxon>Justusliebigvirus PHB05</taxon>
    </lineage>
</organism>
<proteinExistence type="predicted"/>
<accession>A0A291LAP6</accession>
<keyword evidence="2" id="KW-1185">Reference proteome</keyword>
<name>A0A291LAP6_9CAUD</name>
<protein>
    <submittedName>
        <fullName evidence="1">Uncharacterized protein</fullName>
    </submittedName>
</protein>
<evidence type="ECO:0000313" key="1">
    <source>
        <dbReference type="EMBL" id="ATI15953.1"/>
    </source>
</evidence>
<dbReference type="EMBL" id="MF805809">
    <property type="protein sequence ID" value="ATI15953.1"/>
    <property type="molecule type" value="Genomic_DNA"/>
</dbReference>
<sequence>MLSIKPKMITEDEADFIFKCGRVWREFTKGNEVVVVVEHKISIQDLFGQYVDVIKLGIDKGLVEVLTLDQVEAEHLDKVVVEF</sequence>
<reference evidence="1 2" key="1">
    <citation type="submission" date="2017-09" db="EMBL/GenBank/DDBJ databases">
        <title>Phage vB_EcoM_PHB05 against multidrug-resistant shiga toxin-producing Escherichia.</title>
        <authorList>
            <person name="Chen Y."/>
            <person name="Song J."/>
            <person name="Wu B."/>
        </authorList>
    </citation>
    <scope>NUCLEOTIDE SEQUENCE [LARGE SCALE GENOMIC DNA]</scope>
    <source>
        <strain evidence="1">Wastewater</strain>
    </source>
</reference>
<dbReference type="RefSeq" id="YP_009984579.1">
    <property type="nucleotide sequence ID" value="NC_052652.1"/>
</dbReference>
<dbReference type="Proteomes" id="UP000230824">
    <property type="component" value="Segment"/>
</dbReference>
<evidence type="ECO:0000313" key="2">
    <source>
        <dbReference type="Proteomes" id="UP000230824"/>
    </source>
</evidence>